<dbReference type="NCBIfam" id="TIGR00930">
    <property type="entry name" value="2a30"/>
    <property type="match status" value="1"/>
</dbReference>
<keyword evidence="10 24" id="KW-1133">Transmembrane helix</keyword>
<reference evidence="27 28" key="1">
    <citation type="journal article" date="2015" name="Genome Biol.">
        <title>Comparative genomics of Steinernema reveals deeply conserved gene regulatory networks.</title>
        <authorList>
            <person name="Dillman A.R."/>
            <person name="Macchietto M."/>
            <person name="Porter C.F."/>
            <person name="Rogers A."/>
            <person name="Williams B."/>
            <person name="Antoshechkin I."/>
            <person name="Lee M.M."/>
            <person name="Goodwin Z."/>
            <person name="Lu X."/>
            <person name="Lewis E.E."/>
            <person name="Goodrich-Blair H."/>
            <person name="Stock S.P."/>
            <person name="Adams B.J."/>
            <person name="Sternberg P.W."/>
            <person name="Mortazavi A."/>
        </authorList>
    </citation>
    <scope>NUCLEOTIDE SEQUENCE [LARGE SCALE GENOMIC DNA]</scope>
    <source>
        <strain evidence="27 28">ALL</strain>
    </source>
</reference>
<comment type="subunit">
    <text evidence="20">Homodimer; adopts a domain-swap conformation at the scissor helices connecting the transmembrane domain and C-terminal domain. Interacts with KLHL3. Interacts with IL18R1; this interaction is increased by IL18 treatment.</text>
</comment>
<keyword evidence="3" id="KW-1003">Cell membrane</keyword>
<evidence type="ECO:0000256" key="6">
    <source>
        <dbReference type="ARBA" id="ARBA00022741"/>
    </source>
</evidence>
<dbReference type="PANTHER" id="PTHR11827:SF103">
    <property type="entry name" value="SODIUM CHLORIDE COTRANSPORTER 69, ISOFORM E"/>
    <property type="match status" value="1"/>
</dbReference>
<dbReference type="GO" id="GO:0006884">
    <property type="term" value="P:cell volume homeostasis"/>
    <property type="evidence" value="ECO:0007669"/>
    <property type="project" value="TreeGrafter"/>
</dbReference>
<evidence type="ECO:0000256" key="8">
    <source>
        <dbReference type="ARBA" id="ARBA00022843"/>
    </source>
</evidence>
<dbReference type="PANTHER" id="PTHR11827">
    <property type="entry name" value="SOLUTE CARRIER FAMILY 12, CATION COTRANSPORTERS"/>
    <property type="match status" value="1"/>
</dbReference>
<keyword evidence="13 24" id="KW-0472">Membrane</keyword>
<feature type="transmembrane region" description="Helical" evidence="24">
    <location>
        <begin position="566"/>
        <end position="586"/>
    </location>
</feature>
<feature type="transmembrane region" description="Helical" evidence="24">
    <location>
        <begin position="182"/>
        <end position="204"/>
    </location>
</feature>
<keyword evidence="15" id="KW-0325">Glycoprotein</keyword>
<evidence type="ECO:0000256" key="20">
    <source>
        <dbReference type="ARBA" id="ARBA00063035"/>
    </source>
</evidence>
<keyword evidence="9" id="KW-0769">Symport</keyword>
<feature type="domain" description="SLC12A transporter C-terminal" evidence="26">
    <location>
        <begin position="693"/>
        <end position="1124"/>
    </location>
</feature>
<evidence type="ECO:0000313" key="28">
    <source>
        <dbReference type="Proteomes" id="UP000298663"/>
    </source>
</evidence>
<keyword evidence="2" id="KW-0813">Transport</keyword>
<evidence type="ECO:0000256" key="9">
    <source>
        <dbReference type="ARBA" id="ARBA00022847"/>
    </source>
</evidence>
<dbReference type="Proteomes" id="UP000298663">
    <property type="component" value="Unassembled WGS sequence"/>
</dbReference>
<dbReference type="FunFam" id="1.20.1740.10:FF:000018">
    <property type="entry name" value="solute carrier family 12 member 3 isoform X2"/>
    <property type="match status" value="1"/>
</dbReference>
<evidence type="ECO:0000256" key="4">
    <source>
        <dbReference type="ARBA" id="ARBA00022553"/>
    </source>
</evidence>
<sequence>MCSSLFQTIILVGLPRKIMHEASLHEHGSDGSGSESSSSVIIVNAPSHHENDARKIRFVDNSNFPERVALNESETTIKSLSALNFDRPKLPTQWTMFQNSYSSSALANPVGGPNDDFAAITIDQPPTLTNYVSGKRPTMSDLIKYQMQNKLDDSDITNNLQRLNSETSDKESDGESQQKFEGFGWIQGVLMRCILCIFGATLFLRMSWLGGQSGIVVGLGVLFLAFIVVILTAISMSAIATNGEVGTGGCYYLISRSLGPEFGGSIGLIFYIANTVNASMNCVGLAEAIVVILKDHGITLIDGGINDTRLYAVLTCTILQGIIFIGTEFESKTQVALLITLTMSILSHLVGTFFPLTPEQVARGVTGYSFSTMADNMWPDFRGAETFITIFGVYFPAMTGIMAGANMSGDLKDASKSIPKGTVWAIIITTFVYGLAMITTAMTTVRDSNGITGPIYDNITGAFIPPLCRANNTCQYGLANDYQVMLLQGAFGPLIIAGIFASTLSSASGCLIGAPRVFQALCEDKLYPYVKVFAKGHGIQNEPYRAYILTFLIATAIILIGDLNAIAIIITNFFLAAFAITNFACFDATAGGSPGFRPGFKYYNKWLSLFGSILCICIMFVLSWITSLVTFGIFAVFFLFIKNNKSHINWGSSTEANRYRKALIGLLKLTRSEEHVKNYRPQLLVLTGNPAARQALVDFAYCISKGQSLMICGHVVPYPPSVSATACIRKLNHRLTDWLHEQKCKAFYCAVAHRSLRNGVQGLLQTVGLGKMQPNILMMGFKTDWVGECLRDYGEVLEYLGVIKDAFESNLAICIFRNTFEGLDHSALMMSQDDSLFLKLPDLMLSDTKSPLNDDFSRGVAPRIVRPNAATNPRRPSNVTTANVRGNVGKVNELKQTRSEGMLPIHHIYPRQNSEASIGKMKKSDFKKIKKNAPNSEFRTRTKNGVIDVWWLFDDGGLTLLIPYLLSMQGSYLQGAKMRVFTVCHNNVSVDQVRQKLEKMLKKFRIEFSQVIVLCDEDERELYAETVEEFETLVHSLTPEGQPCLINQSLQASAQPRTMRYLRTRELLLEYSSASNLVIVTLPLAHRELVFSPLYMIWLEMLSKDMPPTLFVRGNQTSVLTFYS</sequence>
<dbReference type="Gene3D" id="1.20.1740.10">
    <property type="entry name" value="Amino acid/polyamine transporter I"/>
    <property type="match status" value="1"/>
</dbReference>
<proteinExistence type="predicted"/>
<evidence type="ECO:0000256" key="5">
    <source>
        <dbReference type="ARBA" id="ARBA00022692"/>
    </source>
</evidence>
<evidence type="ECO:0000256" key="22">
    <source>
        <dbReference type="ARBA" id="ARBA00076232"/>
    </source>
</evidence>
<keyword evidence="14" id="KW-1015">Disulfide bond</keyword>
<feature type="transmembrane region" description="Helical" evidence="24">
    <location>
        <begin position="544"/>
        <end position="560"/>
    </location>
</feature>
<feature type="transmembrane region" description="Helical" evidence="24">
    <location>
        <begin position="216"/>
        <end position="239"/>
    </location>
</feature>
<evidence type="ECO:0000259" key="26">
    <source>
        <dbReference type="Pfam" id="PF03522"/>
    </source>
</evidence>
<dbReference type="Pfam" id="PF00324">
    <property type="entry name" value="AA_permease"/>
    <property type="match status" value="1"/>
</dbReference>
<dbReference type="GO" id="GO:0055075">
    <property type="term" value="P:potassium ion homeostasis"/>
    <property type="evidence" value="ECO:0007669"/>
    <property type="project" value="TreeGrafter"/>
</dbReference>
<evidence type="ECO:0000256" key="10">
    <source>
        <dbReference type="ARBA" id="ARBA00022989"/>
    </source>
</evidence>
<comment type="catalytic activity">
    <reaction evidence="18">
        <text>chloride(out) + Na(+)(out) = chloride(in) + Na(+)(in)</text>
        <dbReference type="Rhea" id="RHEA:73887"/>
        <dbReference type="ChEBI" id="CHEBI:17996"/>
        <dbReference type="ChEBI" id="CHEBI:29101"/>
    </reaction>
</comment>
<gene>
    <name evidence="27" type="ORF">L596_006070</name>
</gene>
<dbReference type="GO" id="GO:0005524">
    <property type="term" value="F:ATP binding"/>
    <property type="evidence" value="ECO:0007669"/>
    <property type="project" value="UniProtKB-KW"/>
</dbReference>
<evidence type="ECO:0000256" key="2">
    <source>
        <dbReference type="ARBA" id="ARBA00022448"/>
    </source>
</evidence>
<dbReference type="OrthoDB" id="2020542at2759"/>
<evidence type="ECO:0000256" key="11">
    <source>
        <dbReference type="ARBA" id="ARBA00023053"/>
    </source>
</evidence>
<keyword evidence="12" id="KW-0406">Ion transport</keyword>
<dbReference type="GO" id="GO:0016324">
    <property type="term" value="C:apical plasma membrane"/>
    <property type="evidence" value="ECO:0007669"/>
    <property type="project" value="UniProtKB-SubCell"/>
</dbReference>
<reference evidence="27 28" key="2">
    <citation type="journal article" date="2019" name="G3 (Bethesda)">
        <title>Hybrid Assembly of the Genome of the Entomopathogenic Nematode Steinernema carpocapsae Identifies the X-Chromosome.</title>
        <authorList>
            <person name="Serra L."/>
            <person name="Macchietto M."/>
            <person name="Macias-Munoz A."/>
            <person name="McGill C.J."/>
            <person name="Rodriguez I.M."/>
            <person name="Rodriguez B."/>
            <person name="Murad R."/>
            <person name="Mortazavi A."/>
        </authorList>
    </citation>
    <scope>NUCLEOTIDE SEQUENCE [LARGE SCALE GENOMIC DNA]</scope>
    <source>
        <strain evidence="27 28">ALL</strain>
    </source>
</reference>
<comment type="function">
    <text evidence="19">Electroneutral sodium and chloride ion cotransporter, which acts as a key mediator of sodium and chloride reabsorption in kidney distal convoluted tubules. Also acts as a receptor for the pro-inflammatory cytokine IL18, thereby contributing to IL18-induced cytokine production, including IFNG, IL6, IL18 and CCL2. May act either independently of IL18R1, or in a complex with IL18R1.</text>
</comment>
<dbReference type="EMBL" id="AZBU02000001">
    <property type="protein sequence ID" value="TMS39566.1"/>
    <property type="molecule type" value="Genomic_DNA"/>
</dbReference>
<evidence type="ECO:0000256" key="18">
    <source>
        <dbReference type="ARBA" id="ARBA00050884"/>
    </source>
</evidence>
<keyword evidence="16" id="KW-0739">Sodium transport</keyword>
<feature type="transmembrane region" description="Helical" evidence="24">
    <location>
        <begin position="607"/>
        <end position="640"/>
    </location>
</feature>
<dbReference type="GO" id="GO:0055064">
    <property type="term" value="P:chloride ion homeostasis"/>
    <property type="evidence" value="ECO:0007669"/>
    <property type="project" value="TreeGrafter"/>
</dbReference>
<keyword evidence="28" id="KW-1185">Reference proteome</keyword>
<comment type="subcellular location">
    <subcellularLocation>
        <location evidence="1">Apical cell membrane</location>
        <topology evidence="1">Multi-pass membrane protein</topology>
    </subcellularLocation>
</comment>
<evidence type="ECO:0000313" key="27">
    <source>
        <dbReference type="EMBL" id="TMS39566.1"/>
    </source>
</evidence>
<keyword evidence="5 24" id="KW-0812">Transmembrane</keyword>
<accession>A0A4U8V102</accession>
<feature type="transmembrane region" description="Helical" evidence="24">
    <location>
        <begin position="336"/>
        <end position="356"/>
    </location>
</feature>
<feature type="transmembrane region" description="Helical" evidence="24">
    <location>
        <begin position="387"/>
        <end position="409"/>
    </location>
</feature>
<protein>
    <recommendedName>
        <fullName evidence="21">Solute carrier family 12 member 3</fullName>
    </recommendedName>
    <alternativeName>
        <fullName evidence="22">Na-Cl symporter</fullName>
    </alternativeName>
    <alternativeName>
        <fullName evidence="23">Thiazide-sensitive sodium-chloride cotransporter</fullName>
    </alternativeName>
</protein>
<evidence type="ECO:0000256" key="12">
    <source>
        <dbReference type="ARBA" id="ARBA00023065"/>
    </source>
</evidence>
<evidence type="ECO:0000256" key="3">
    <source>
        <dbReference type="ARBA" id="ARBA00022475"/>
    </source>
</evidence>
<evidence type="ECO:0000256" key="23">
    <source>
        <dbReference type="ARBA" id="ARBA00077939"/>
    </source>
</evidence>
<evidence type="ECO:0000256" key="19">
    <source>
        <dbReference type="ARBA" id="ARBA00056815"/>
    </source>
</evidence>
<dbReference type="GO" id="GO:0055078">
    <property type="term" value="P:sodium ion homeostasis"/>
    <property type="evidence" value="ECO:0007669"/>
    <property type="project" value="TreeGrafter"/>
</dbReference>
<evidence type="ECO:0000259" key="25">
    <source>
        <dbReference type="Pfam" id="PF00324"/>
    </source>
</evidence>
<evidence type="ECO:0000256" key="7">
    <source>
        <dbReference type="ARBA" id="ARBA00022840"/>
    </source>
</evidence>
<keyword evidence="4" id="KW-0597">Phosphoprotein</keyword>
<name>A0A4U8V102_STECR</name>
<dbReference type="AlphaFoldDB" id="A0A4U8V102"/>
<evidence type="ECO:0000256" key="24">
    <source>
        <dbReference type="SAM" id="Phobius"/>
    </source>
</evidence>
<keyword evidence="7" id="KW-0067">ATP-binding</keyword>
<comment type="caution">
    <text evidence="27">The sequence shown here is derived from an EMBL/GenBank/DDBJ whole genome shotgun (WGS) entry which is preliminary data.</text>
</comment>
<evidence type="ECO:0000256" key="15">
    <source>
        <dbReference type="ARBA" id="ARBA00023180"/>
    </source>
</evidence>
<organism evidence="27 28">
    <name type="scientific">Steinernema carpocapsae</name>
    <name type="common">Entomopathogenic nematode</name>
    <dbReference type="NCBI Taxonomy" id="34508"/>
    <lineage>
        <taxon>Eukaryota</taxon>
        <taxon>Metazoa</taxon>
        <taxon>Ecdysozoa</taxon>
        <taxon>Nematoda</taxon>
        <taxon>Chromadorea</taxon>
        <taxon>Rhabditida</taxon>
        <taxon>Tylenchina</taxon>
        <taxon>Panagrolaimomorpha</taxon>
        <taxon>Strongyloidoidea</taxon>
        <taxon>Steinernematidae</taxon>
        <taxon>Steinernema</taxon>
    </lineage>
</organism>
<dbReference type="InterPro" id="IPR018491">
    <property type="entry name" value="SLC12_C"/>
</dbReference>
<evidence type="ECO:0000256" key="21">
    <source>
        <dbReference type="ARBA" id="ARBA00073714"/>
    </source>
</evidence>
<dbReference type="InterPro" id="IPR004842">
    <property type="entry name" value="SLC12A_fam"/>
</dbReference>
<dbReference type="Pfam" id="PF03522">
    <property type="entry name" value="SLC12"/>
    <property type="match status" value="1"/>
</dbReference>
<dbReference type="GO" id="GO:0008511">
    <property type="term" value="F:sodium:potassium:chloride symporter activity"/>
    <property type="evidence" value="ECO:0007669"/>
    <property type="project" value="TreeGrafter"/>
</dbReference>
<evidence type="ECO:0000256" key="14">
    <source>
        <dbReference type="ARBA" id="ARBA00023157"/>
    </source>
</evidence>
<keyword evidence="11" id="KW-0915">Sodium</keyword>
<keyword evidence="17" id="KW-0868">Chloride</keyword>
<feature type="transmembrane region" description="Helical" evidence="24">
    <location>
        <begin position="490"/>
        <end position="512"/>
    </location>
</feature>
<evidence type="ECO:0000256" key="16">
    <source>
        <dbReference type="ARBA" id="ARBA00023201"/>
    </source>
</evidence>
<evidence type="ECO:0000256" key="17">
    <source>
        <dbReference type="ARBA" id="ARBA00023214"/>
    </source>
</evidence>
<evidence type="ECO:0000256" key="1">
    <source>
        <dbReference type="ARBA" id="ARBA00004424"/>
    </source>
</evidence>
<evidence type="ECO:0000256" key="13">
    <source>
        <dbReference type="ARBA" id="ARBA00023136"/>
    </source>
</evidence>
<dbReference type="GO" id="GO:1990573">
    <property type="term" value="P:potassium ion import across plasma membrane"/>
    <property type="evidence" value="ECO:0007669"/>
    <property type="project" value="TreeGrafter"/>
</dbReference>
<dbReference type="STRING" id="34508.A0A4U8V102"/>
<feature type="transmembrane region" description="Helical" evidence="24">
    <location>
        <begin position="421"/>
        <end position="442"/>
    </location>
</feature>
<feature type="domain" description="Amino acid permease/ SLC12A" evidence="25">
    <location>
        <begin position="188"/>
        <end position="684"/>
    </location>
</feature>
<keyword evidence="8" id="KW-0832">Ubl conjugation</keyword>
<dbReference type="InterPro" id="IPR004841">
    <property type="entry name" value="AA-permease/SLC12A_dom"/>
</dbReference>
<keyword evidence="6" id="KW-0547">Nucleotide-binding</keyword>